<accession>A0A4U1IL46</accession>
<evidence type="ECO:0008006" key="4">
    <source>
        <dbReference type="Google" id="ProtNLM"/>
    </source>
</evidence>
<keyword evidence="1" id="KW-0732">Signal</keyword>
<dbReference type="RefSeq" id="WP_136935877.1">
    <property type="nucleotide sequence ID" value="NZ_SSMQ01000104.1"/>
</dbReference>
<protein>
    <recommendedName>
        <fullName evidence="4">AgmX/PglI C-terminal domain-containing protein</fullName>
    </recommendedName>
</protein>
<comment type="caution">
    <text evidence="2">The sequence shown here is derived from an EMBL/GenBank/DDBJ whole genome shotgun (WGS) entry which is preliminary data.</text>
</comment>
<dbReference type="EMBL" id="SSMQ01000104">
    <property type="protein sequence ID" value="TKC94710.1"/>
    <property type="molecule type" value="Genomic_DNA"/>
</dbReference>
<dbReference type="AlphaFoldDB" id="A0A4U1IL46"/>
<reference evidence="2 3" key="1">
    <citation type="submission" date="2019-04" db="EMBL/GenBank/DDBJ databases">
        <authorList>
            <person name="Li Y."/>
            <person name="Wang J."/>
        </authorList>
    </citation>
    <scope>NUCLEOTIDE SEQUENCE [LARGE SCALE GENOMIC DNA]</scope>
    <source>
        <strain evidence="2 3">DSM 14668</strain>
    </source>
</reference>
<dbReference type="PROSITE" id="PS51257">
    <property type="entry name" value="PROKAR_LIPOPROTEIN"/>
    <property type="match status" value="1"/>
</dbReference>
<proteinExistence type="predicted"/>
<dbReference type="Proteomes" id="UP000309215">
    <property type="component" value="Unassembled WGS sequence"/>
</dbReference>
<sequence length="263" mass="28711">MFRPAHAFVMATLAAPLVAACGSPPVSPAAPRTSEAPPVPLAPRAAECARLQAVLDTEMRDVPAAEIRSTTPMPRVEELMHRLERSCDASERLADELEDSTLACEANDFRLATAYLLLTTAHIFGLVHRGEPDLAPFDRAADVAARQRELVYRSARARCIDDGSRDQSPEWGEATKAILRERTSAIHECHAQEKLRAPDRKIGKLEMKLHIAEDGHVELVGPTAYSALSAASPEFVSCLVRVFGPMRFPPPTGRAIVTMPFVE</sequence>
<name>A0A4U1IL46_9BACT</name>
<evidence type="ECO:0000313" key="2">
    <source>
        <dbReference type="EMBL" id="TKC94710.1"/>
    </source>
</evidence>
<feature type="signal peptide" evidence="1">
    <location>
        <begin position="1"/>
        <end position="19"/>
    </location>
</feature>
<gene>
    <name evidence="2" type="ORF">E8A74_47825</name>
</gene>
<keyword evidence="3" id="KW-1185">Reference proteome</keyword>
<evidence type="ECO:0000256" key="1">
    <source>
        <dbReference type="SAM" id="SignalP"/>
    </source>
</evidence>
<evidence type="ECO:0000313" key="3">
    <source>
        <dbReference type="Proteomes" id="UP000309215"/>
    </source>
</evidence>
<organism evidence="2 3">
    <name type="scientific">Polyangium fumosum</name>
    <dbReference type="NCBI Taxonomy" id="889272"/>
    <lineage>
        <taxon>Bacteria</taxon>
        <taxon>Pseudomonadati</taxon>
        <taxon>Myxococcota</taxon>
        <taxon>Polyangia</taxon>
        <taxon>Polyangiales</taxon>
        <taxon>Polyangiaceae</taxon>
        <taxon>Polyangium</taxon>
    </lineage>
</organism>
<feature type="chain" id="PRO_5020848193" description="AgmX/PglI C-terminal domain-containing protein" evidence="1">
    <location>
        <begin position="20"/>
        <end position="263"/>
    </location>
</feature>